<keyword evidence="1" id="KW-0472">Membrane</keyword>
<sequence length="41" mass="4796">MKVPAGEILLVLLREKLLCYTIFVTVYLVIDIEKARTKCWL</sequence>
<dbReference type="HOGENOM" id="CLU_3268611_0_0_9"/>
<reference evidence="2 3" key="2">
    <citation type="submission" date="2009-03" db="EMBL/GenBank/DDBJ databases">
        <title>Draft genome sequence of Coprococcus comes (ATCC 27758).</title>
        <authorList>
            <person name="Sudarsanam P."/>
            <person name="Ley R."/>
            <person name="Guruge J."/>
            <person name="Turnbaugh P.J."/>
            <person name="Mahowald M."/>
            <person name="Liep D."/>
            <person name="Gordon J."/>
        </authorList>
    </citation>
    <scope>NUCLEOTIDE SEQUENCE [LARGE SCALE GENOMIC DNA]</scope>
    <source>
        <strain evidence="2 3">ATCC 27758</strain>
    </source>
</reference>
<keyword evidence="1" id="KW-0812">Transmembrane</keyword>
<accession>C0B4N8</accession>
<dbReference type="AlphaFoldDB" id="C0B4N8"/>
<organism evidence="2 3">
    <name type="scientific">Coprococcus comes ATCC 27758</name>
    <dbReference type="NCBI Taxonomy" id="470146"/>
    <lineage>
        <taxon>Bacteria</taxon>
        <taxon>Bacillati</taxon>
        <taxon>Bacillota</taxon>
        <taxon>Clostridia</taxon>
        <taxon>Lachnospirales</taxon>
        <taxon>Lachnospiraceae</taxon>
        <taxon>Coprococcus</taxon>
    </lineage>
</organism>
<name>C0B4N8_9FIRM</name>
<evidence type="ECO:0000256" key="1">
    <source>
        <dbReference type="SAM" id="Phobius"/>
    </source>
</evidence>
<dbReference type="EMBL" id="ABVR01000026">
    <property type="protein sequence ID" value="EEG91613.1"/>
    <property type="molecule type" value="Genomic_DNA"/>
</dbReference>
<dbReference type="Proteomes" id="UP000003793">
    <property type="component" value="Unassembled WGS sequence"/>
</dbReference>
<gene>
    <name evidence="2" type="ORF">COPCOM_00098</name>
</gene>
<comment type="caution">
    <text evidence="2">The sequence shown here is derived from an EMBL/GenBank/DDBJ whole genome shotgun (WGS) entry which is preliminary data.</text>
</comment>
<protein>
    <submittedName>
        <fullName evidence="2">Uncharacterized protein</fullName>
    </submittedName>
</protein>
<evidence type="ECO:0000313" key="3">
    <source>
        <dbReference type="Proteomes" id="UP000003793"/>
    </source>
</evidence>
<reference evidence="2 3" key="1">
    <citation type="submission" date="2009-02" db="EMBL/GenBank/DDBJ databases">
        <authorList>
            <person name="Fulton L."/>
            <person name="Clifton S."/>
            <person name="Fulton B."/>
            <person name="Xu J."/>
            <person name="Minx P."/>
            <person name="Pepin K.H."/>
            <person name="Johnson M."/>
            <person name="Bhonagiri V."/>
            <person name="Nash W.E."/>
            <person name="Mardis E.R."/>
            <person name="Wilson R.K."/>
        </authorList>
    </citation>
    <scope>NUCLEOTIDE SEQUENCE [LARGE SCALE GENOMIC DNA]</scope>
    <source>
        <strain evidence="2 3">ATCC 27758</strain>
    </source>
</reference>
<evidence type="ECO:0000313" key="2">
    <source>
        <dbReference type="EMBL" id="EEG91613.1"/>
    </source>
</evidence>
<feature type="transmembrane region" description="Helical" evidence="1">
    <location>
        <begin position="12"/>
        <end position="30"/>
    </location>
</feature>
<proteinExistence type="predicted"/>
<keyword evidence="1" id="KW-1133">Transmembrane helix</keyword>